<dbReference type="Proteomes" id="UP000281553">
    <property type="component" value="Unassembled WGS sequence"/>
</dbReference>
<dbReference type="OrthoDB" id="10029135at2759"/>
<dbReference type="GO" id="GO:0005886">
    <property type="term" value="C:plasma membrane"/>
    <property type="evidence" value="ECO:0007669"/>
    <property type="project" value="InterPro"/>
</dbReference>
<comment type="subcellular location">
    <subcellularLocation>
        <location evidence="1">Membrane</location>
    </subcellularLocation>
</comment>
<accession>A0A3P6PR86</accession>
<evidence type="ECO:0008006" key="5">
    <source>
        <dbReference type="Google" id="ProtNLM"/>
    </source>
</evidence>
<dbReference type="InterPro" id="IPR020894">
    <property type="entry name" value="Cadherin_CS"/>
</dbReference>
<sequence>MAVAPERNLLSQLVTARQGSVCHLRLDVAVTASHESGRAPRTHFLKIQIRDENDHAPVFQAS</sequence>
<proteinExistence type="predicted"/>
<evidence type="ECO:0000256" key="1">
    <source>
        <dbReference type="ARBA" id="ARBA00004370"/>
    </source>
</evidence>
<dbReference type="EMBL" id="UYRU01006062">
    <property type="protein sequence ID" value="VDK39642.1"/>
    <property type="molecule type" value="Genomic_DNA"/>
</dbReference>
<dbReference type="PROSITE" id="PS00232">
    <property type="entry name" value="CADHERIN_1"/>
    <property type="match status" value="1"/>
</dbReference>
<gene>
    <name evidence="3" type="ORF">DILT_LOCUS1054</name>
</gene>
<dbReference type="GO" id="GO:0007155">
    <property type="term" value="P:cell adhesion"/>
    <property type="evidence" value="ECO:0007669"/>
    <property type="project" value="InterPro"/>
</dbReference>
<protein>
    <recommendedName>
        <fullName evidence="5">Cadherin domain-containing protein</fullName>
    </recommendedName>
</protein>
<organism evidence="3 4">
    <name type="scientific">Dibothriocephalus latus</name>
    <name type="common">Fish tapeworm</name>
    <name type="synonym">Diphyllobothrium latum</name>
    <dbReference type="NCBI Taxonomy" id="60516"/>
    <lineage>
        <taxon>Eukaryota</taxon>
        <taxon>Metazoa</taxon>
        <taxon>Spiralia</taxon>
        <taxon>Lophotrochozoa</taxon>
        <taxon>Platyhelminthes</taxon>
        <taxon>Cestoda</taxon>
        <taxon>Eucestoda</taxon>
        <taxon>Diphyllobothriidea</taxon>
        <taxon>Diphyllobothriidae</taxon>
        <taxon>Dibothriocephalus</taxon>
    </lineage>
</organism>
<keyword evidence="2" id="KW-0472">Membrane</keyword>
<evidence type="ECO:0000313" key="4">
    <source>
        <dbReference type="Proteomes" id="UP000281553"/>
    </source>
</evidence>
<name>A0A3P6PR86_DIBLA</name>
<keyword evidence="4" id="KW-1185">Reference proteome</keyword>
<evidence type="ECO:0000256" key="2">
    <source>
        <dbReference type="ARBA" id="ARBA00023136"/>
    </source>
</evidence>
<evidence type="ECO:0000313" key="3">
    <source>
        <dbReference type="EMBL" id="VDK39642.1"/>
    </source>
</evidence>
<reference evidence="3 4" key="1">
    <citation type="submission" date="2018-11" db="EMBL/GenBank/DDBJ databases">
        <authorList>
            <consortium name="Pathogen Informatics"/>
        </authorList>
    </citation>
    <scope>NUCLEOTIDE SEQUENCE [LARGE SCALE GENOMIC DNA]</scope>
</reference>
<dbReference type="AlphaFoldDB" id="A0A3P6PR86"/>